<keyword evidence="2" id="KW-0812">Transmembrane</keyword>
<evidence type="ECO:0000313" key="4">
    <source>
        <dbReference type="Proteomes" id="UP000245207"/>
    </source>
</evidence>
<dbReference type="AlphaFoldDB" id="A0A2U1LJ36"/>
<dbReference type="PANTHER" id="PTHR31286:SF165">
    <property type="entry name" value="DUF4283 DOMAIN-CONTAINING PROTEIN"/>
    <property type="match status" value="1"/>
</dbReference>
<protein>
    <submittedName>
        <fullName evidence="3">Uncharacterized protein</fullName>
    </submittedName>
</protein>
<evidence type="ECO:0000313" key="3">
    <source>
        <dbReference type="EMBL" id="PWA49001.1"/>
    </source>
</evidence>
<reference evidence="3 4" key="1">
    <citation type="journal article" date="2018" name="Mol. Plant">
        <title>The genome of Artemisia annua provides insight into the evolution of Asteraceae family and artemisinin biosynthesis.</title>
        <authorList>
            <person name="Shen Q."/>
            <person name="Zhang L."/>
            <person name="Liao Z."/>
            <person name="Wang S."/>
            <person name="Yan T."/>
            <person name="Shi P."/>
            <person name="Liu M."/>
            <person name="Fu X."/>
            <person name="Pan Q."/>
            <person name="Wang Y."/>
            <person name="Lv Z."/>
            <person name="Lu X."/>
            <person name="Zhang F."/>
            <person name="Jiang W."/>
            <person name="Ma Y."/>
            <person name="Chen M."/>
            <person name="Hao X."/>
            <person name="Li L."/>
            <person name="Tang Y."/>
            <person name="Lv G."/>
            <person name="Zhou Y."/>
            <person name="Sun X."/>
            <person name="Brodelius P.E."/>
            <person name="Rose J.K.C."/>
            <person name="Tang K."/>
        </authorList>
    </citation>
    <scope>NUCLEOTIDE SEQUENCE [LARGE SCALE GENOMIC DNA]</scope>
    <source>
        <strain evidence="4">cv. Huhao1</strain>
        <tissue evidence="3">Leaf</tissue>
    </source>
</reference>
<accession>A0A2U1LJ36</accession>
<dbReference type="PANTHER" id="PTHR31286">
    <property type="entry name" value="GLYCINE-RICH CELL WALL STRUCTURAL PROTEIN 1.8-LIKE"/>
    <property type="match status" value="1"/>
</dbReference>
<feature type="region of interest" description="Disordered" evidence="1">
    <location>
        <begin position="341"/>
        <end position="391"/>
    </location>
</feature>
<dbReference type="EMBL" id="PKPP01009121">
    <property type="protein sequence ID" value="PWA49001.1"/>
    <property type="molecule type" value="Genomic_DNA"/>
</dbReference>
<feature type="transmembrane region" description="Helical" evidence="2">
    <location>
        <begin position="35"/>
        <end position="56"/>
    </location>
</feature>
<evidence type="ECO:0000256" key="1">
    <source>
        <dbReference type="SAM" id="MobiDB-lite"/>
    </source>
</evidence>
<name>A0A2U1LJ36_ARTAN</name>
<keyword evidence="4" id="KW-1185">Reference proteome</keyword>
<proteinExistence type="predicted"/>
<feature type="transmembrane region" description="Helical" evidence="2">
    <location>
        <begin position="7"/>
        <end position="29"/>
    </location>
</feature>
<evidence type="ECO:0000256" key="2">
    <source>
        <dbReference type="SAM" id="Phobius"/>
    </source>
</evidence>
<organism evidence="3 4">
    <name type="scientific">Artemisia annua</name>
    <name type="common">Sweet wormwood</name>
    <dbReference type="NCBI Taxonomy" id="35608"/>
    <lineage>
        <taxon>Eukaryota</taxon>
        <taxon>Viridiplantae</taxon>
        <taxon>Streptophyta</taxon>
        <taxon>Embryophyta</taxon>
        <taxon>Tracheophyta</taxon>
        <taxon>Spermatophyta</taxon>
        <taxon>Magnoliopsida</taxon>
        <taxon>eudicotyledons</taxon>
        <taxon>Gunneridae</taxon>
        <taxon>Pentapetalae</taxon>
        <taxon>asterids</taxon>
        <taxon>campanulids</taxon>
        <taxon>Asterales</taxon>
        <taxon>Asteraceae</taxon>
        <taxon>Asteroideae</taxon>
        <taxon>Anthemideae</taxon>
        <taxon>Artemisiinae</taxon>
        <taxon>Artemisia</taxon>
    </lineage>
</organism>
<comment type="caution">
    <text evidence="3">The sequence shown here is derived from an EMBL/GenBank/DDBJ whole genome shotgun (WGS) entry which is preliminary data.</text>
</comment>
<dbReference type="InterPro" id="IPR040256">
    <property type="entry name" value="At4g02000-like"/>
</dbReference>
<dbReference type="STRING" id="35608.A0A2U1LJ36"/>
<keyword evidence="2" id="KW-0472">Membrane</keyword>
<sequence>MMKVQKLLMMLMVLMICAKIMGIMVKLGLRMRELMLVIVNLMILVYLWEMVGILIWKERVEIRECLGMMIMCRMLLIAIELTDGTKIVNDNDLVKTKVDMNKGVKSTYADKFDNKLEFIPTEVDKDGRERVIFEEELVQEGCQKWKMTLCGYFVGYKMPYAELKYNLFRRNKPLVVQKWDPQVDMEVTESTSIPLWVNLVNLPMEAWTVKGIRSIASCLGKPIIMDAVTASLCHTGSGRFGYARVLVEMSVEKEFQNEIEICYRDRDNKNVGMKKVKVEYSWKPPACKLCKVFGHNEAKCKIKPVSMEELIDKERQLNQQKMQNDGFIEVHKKCKVNVKHHNQPPKVAYQPKAKPSVIINGGKKQDSDKGKKNNLTTAKKDDKNTSNNMYSVLSDREEIDADVLRELKEKAVVDEFIADKRLPCSNVTSGWNQNMNHYFKERWENVHGNRDVTGDKGYEDILNDGNGPNSQNQYAALIEEYKRMPDIFLLVQKEEDLVDMLSNNKKIPTIE</sequence>
<dbReference type="Proteomes" id="UP000245207">
    <property type="component" value="Unassembled WGS sequence"/>
</dbReference>
<dbReference type="OrthoDB" id="1939300at2759"/>
<gene>
    <name evidence="3" type="ORF">CTI12_AA485930</name>
</gene>
<keyword evidence="2" id="KW-1133">Transmembrane helix</keyword>